<dbReference type="HOGENOM" id="CLU_2863950_0_0_0"/>
<protein>
    <submittedName>
        <fullName evidence="1">Uncharacterized protein</fullName>
    </submittedName>
</protein>
<accession>I0IIK9</accession>
<organism evidence="1 2">
    <name type="scientific">Phycisphaera mikurensis (strain NBRC 102666 / KCTC 22515 / FYK2301M01)</name>
    <dbReference type="NCBI Taxonomy" id="1142394"/>
    <lineage>
        <taxon>Bacteria</taxon>
        <taxon>Pseudomonadati</taxon>
        <taxon>Planctomycetota</taxon>
        <taxon>Phycisphaerae</taxon>
        <taxon>Phycisphaerales</taxon>
        <taxon>Phycisphaeraceae</taxon>
        <taxon>Phycisphaera</taxon>
    </lineage>
</organism>
<proteinExistence type="predicted"/>
<keyword evidence="2" id="KW-1185">Reference proteome</keyword>
<evidence type="ECO:0000313" key="1">
    <source>
        <dbReference type="EMBL" id="BAM05097.1"/>
    </source>
</evidence>
<evidence type="ECO:0000313" key="2">
    <source>
        <dbReference type="Proteomes" id="UP000007881"/>
    </source>
</evidence>
<dbReference type="KEGG" id="phm:PSMK_29380"/>
<sequence>MGGLPSREGLLQVAGRVEPLRHHLRADDREEPETRQRRFGKFLGMLQRQKKPGFGFKEKTRKGR</sequence>
<dbReference type="EMBL" id="AP012338">
    <property type="protein sequence ID" value="BAM05097.1"/>
    <property type="molecule type" value="Genomic_DNA"/>
</dbReference>
<reference evidence="1 2" key="1">
    <citation type="submission" date="2012-02" db="EMBL/GenBank/DDBJ databases">
        <title>Complete genome sequence of Phycisphaera mikurensis NBRC 102666.</title>
        <authorList>
            <person name="Ankai A."/>
            <person name="Hosoyama A."/>
            <person name="Terui Y."/>
            <person name="Sekine M."/>
            <person name="Fukai R."/>
            <person name="Kato Y."/>
            <person name="Nakamura S."/>
            <person name="Yamada-Narita S."/>
            <person name="Kawakoshi A."/>
            <person name="Fukunaga Y."/>
            <person name="Yamazaki S."/>
            <person name="Fujita N."/>
        </authorList>
    </citation>
    <scope>NUCLEOTIDE SEQUENCE [LARGE SCALE GENOMIC DNA]</scope>
    <source>
        <strain evidence="2">NBRC 102666 / KCTC 22515 / FYK2301M01</strain>
    </source>
</reference>
<dbReference type="AlphaFoldDB" id="I0IIK9"/>
<name>I0IIK9_PHYMF</name>
<dbReference type="Proteomes" id="UP000007881">
    <property type="component" value="Chromosome"/>
</dbReference>
<gene>
    <name evidence="1" type="ordered locus">PSMK_29380</name>
</gene>